<evidence type="ECO:0000313" key="2">
    <source>
        <dbReference type="EMBL" id="GMA87553.1"/>
    </source>
</evidence>
<evidence type="ECO:0000313" key="3">
    <source>
        <dbReference type="Proteomes" id="UP001157017"/>
    </source>
</evidence>
<evidence type="ECO:0000259" key="1">
    <source>
        <dbReference type="Pfam" id="PF13338"/>
    </source>
</evidence>
<comment type="caution">
    <text evidence="2">The sequence shown here is derived from an EMBL/GenBank/DDBJ whole genome shotgun (WGS) entry which is preliminary data.</text>
</comment>
<feature type="domain" description="AbiEi antitoxin N-terminal" evidence="1">
    <location>
        <begin position="9"/>
        <end position="45"/>
    </location>
</feature>
<keyword evidence="3" id="KW-1185">Reference proteome</keyword>
<gene>
    <name evidence="2" type="ORF">GCM10025868_28030</name>
</gene>
<dbReference type="Proteomes" id="UP001157017">
    <property type="component" value="Unassembled WGS sequence"/>
</dbReference>
<dbReference type="EMBL" id="BSUZ01000001">
    <property type="protein sequence ID" value="GMA87553.1"/>
    <property type="molecule type" value="Genomic_DNA"/>
</dbReference>
<proteinExistence type="predicted"/>
<reference evidence="3" key="1">
    <citation type="journal article" date="2019" name="Int. J. Syst. Evol. Microbiol.">
        <title>The Global Catalogue of Microorganisms (GCM) 10K type strain sequencing project: providing services to taxonomists for standard genome sequencing and annotation.</title>
        <authorList>
            <consortium name="The Broad Institute Genomics Platform"/>
            <consortium name="The Broad Institute Genome Sequencing Center for Infectious Disease"/>
            <person name="Wu L."/>
            <person name="Ma J."/>
        </authorList>
    </citation>
    <scope>NUCLEOTIDE SEQUENCE [LARGE SCALE GENOMIC DNA]</scope>
    <source>
        <strain evidence="3">NBRC 108730</strain>
    </source>
</reference>
<dbReference type="Pfam" id="PF13338">
    <property type="entry name" value="AbiEi_4"/>
    <property type="match status" value="1"/>
</dbReference>
<sequence length="181" mass="19670">MHTDPHLPPVFTRAEATQYGLTRHQADHRARSGHWVTLCRGTYAEASAFARRPATEQHALRAVAVLGARADDASASHVTAASLRGWSLPLEHPVQPWITRGDLRRSARHDRHVVVQVATLPATETARARVEVDGWTWTVGTTGPARTAADCLRHLPLGEGVALVDSALRIGDVSSDEVRSC</sequence>
<protein>
    <recommendedName>
        <fullName evidence="1">AbiEi antitoxin N-terminal domain-containing protein</fullName>
    </recommendedName>
</protein>
<accession>A0ABQ6JH86</accession>
<name>A0ABQ6JH86_9ACTN</name>
<dbReference type="InterPro" id="IPR025159">
    <property type="entry name" value="AbiEi_N"/>
</dbReference>
<organism evidence="2 3">
    <name type="scientific">Angustibacter aerolatus</name>
    <dbReference type="NCBI Taxonomy" id="1162965"/>
    <lineage>
        <taxon>Bacteria</taxon>
        <taxon>Bacillati</taxon>
        <taxon>Actinomycetota</taxon>
        <taxon>Actinomycetes</taxon>
        <taxon>Kineosporiales</taxon>
        <taxon>Kineosporiaceae</taxon>
    </lineage>
</organism>